<dbReference type="PANTHER" id="PTHR20935">
    <property type="entry name" value="PHOSPHOGLYCERATE MUTASE-RELATED"/>
    <property type="match status" value="1"/>
</dbReference>
<gene>
    <name evidence="2" type="ORF">HHA04nite_29930</name>
</gene>
<name>A0ABQ0UBR6_9GAMM</name>
<dbReference type="InterPro" id="IPR013078">
    <property type="entry name" value="His_Pase_superF_clade-1"/>
</dbReference>
<protein>
    <recommendedName>
        <fullName evidence="4">Phosphoglycerate mutase</fullName>
    </recommendedName>
</protein>
<dbReference type="Proteomes" id="UP000321121">
    <property type="component" value="Unassembled WGS sequence"/>
</dbReference>
<dbReference type="SUPFAM" id="SSF53254">
    <property type="entry name" value="Phosphoglycerate mutase-like"/>
    <property type="match status" value="1"/>
</dbReference>
<evidence type="ECO:0000313" key="2">
    <source>
        <dbReference type="EMBL" id="GEK74449.1"/>
    </source>
</evidence>
<dbReference type="PANTHER" id="PTHR20935:SF0">
    <property type="entry name" value="SERINE_THREONINE-PROTEIN PHOSPHATASE PGAM5, MITOCHONDRIAL"/>
    <property type="match status" value="1"/>
</dbReference>
<dbReference type="Pfam" id="PF00300">
    <property type="entry name" value="His_Phos_1"/>
    <property type="match status" value="1"/>
</dbReference>
<comment type="caution">
    <text evidence="2">The sequence shown here is derived from an EMBL/GenBank/DDBJ whole genome shotgun (WGS) entry which is preliminary data.</text>
</comment>
<dbReference type="InterPro" id="IPR029033">
    <property type="entry name" value="His_PPase_superfam"/>
</dbReference>
<organism evidence="2 3">
    <name type="scientific">Halomonas halophila</name>
    <dbReference type="NCBI Taxonomy" id="29573"/>
    <lineage>
        <taxon>Bacteria</taxon>
        <taxon>Pseudomonadati</taxon>
        <taxon>Pseudomonadota</taxon>
        <taxon>Gammaproteobacteria</taxon>
        <taxon>Oceanospirillales</taxon>
        <taxon>Halomonadaceae</taxon>
        <taxon>Halomonas</taxon>
    </lineage>
</organism>
<dbReference type="InterPro" id="IPR051021">
    <property type="entry name" value="Mito_Ser/Thr_phosphatase"/>
</dbReference>
<proteinExistence type="predicted"/>
<dbReference type="RefSeq" id="WP_046077782.1">
    <property type="nucleotide sequence ID" value="NZ_BJUS01000045.1"/>
</dbReference>
<evidence type="ECO:0000256" key="1">
    <source>
        <dbReference type="ARBA" id="ARBA00022801"/>
    </source>
</evidence>
<keyword evidence="3" id="KW-1185">Reference proteome</keyword>
<dbReference type="Gene3D" id="3.40.50.1240">
    <property type="entry name" value="Phosphoglycerate mutase-like"/>
    <property type="match status" value="1"/>
</dbReference>
<dbReference type="EMBL" id="BJUS01000045">
    <property type="protein sequence ID" value="GEK74449.1"/>
    <property type="molecule type" value="Genomic_DNA"/>
</dbReference>
<accession>A0ABQ0UBR6</accession>
<keyword evidence="1" id="KW-0378">Hydrolase</keyword>
<reference evidence="2 3" key="1">
    <citation type="submission" date="2019-07" db="EMBL/GenBank/DDBJ databases">
        <title>Whole genome shotgun sequence of Halomonas halophila NBRC 102604.</title>
        <authorList>
            <person name="Hosoyama A."/>
            <person name="Uohara A."/>
            <person name="Ohji S."/>
            <person name="Ichikawa N."/>
        </authorList>
    </citation>
    <scope>NUCLEOTIDE SEQUENCE [LARGE SCALE GENOMIC DNA]</scope>
    <source>
        <strain evidence="2 3">NBRC 102604</strain>
    </source>
</reference>
<evidence type="ECO:0000313" key="3">
    <source>
        <dbReference type="Proteomes" id="UP000321121"/>
    </source>
</evidence>
<sequence length="240" mass="25759">MTNRTPRTIAALIRHGDYHQLADTPSAHQPFPLTERGEVQAAEAGLALAQTLAAEGWRLAETIDASRLLRAWQTAEGLKAALSSAGVPCEAAPRVESFSALAERGLGCAANLTAAQIAEVVAADPRCGELPADWKSNSHFRLPLPGAESLMEAGERVAEHLESRMAALSAQAGQDTLKVFVGHGASFRHAAHRLGVLAFDDIARLSMYHAAPVYLERDAHGRWHHVGGRWKVRGGDGYHD</sequence>
<evidence type="ECO:0008006" key="4">
    <source>
        <dbReference type="Google" id="ProtNLM"/>
    </source>
</evidence>